<keyword evidence="2" id="KW-1185">Reference proteome</keyword>
<name>A0A9Q0HH55_9MAGN</name>
<dbReference type="AlphaFoldDB" id="A0A9Q0HH55"/>
<sequence>MVQSAITFIQSARLNVEYLISLWFQSFQKKRNRASCVSSSPTGCDFSPILVLFRFLRHSDHGVHRHSNRAIYRIKFRWQDFPIDSDNGLTSLILFEIFFPSSAISFNNLR</sequence>
<reference evidence="1" key="1">
    <citation type="journal article" date="2023" name="Plant J.">
        <title>The genome of the king protea, Protea cynaroides.</title>
        <authorList>
            <person name="Chang J."/>
            <person name="Duong T.A."/>
            <person name="Schoeman C."/>
            <person name="Ma X."/>
            <person name="Roodt D."/>
            <person name="Barker N."/>
            <person name="Li Z."/>
            <person name="Van de Peer Y."/>
            <person name="Mizrachi E."/>
        </authorList>
    </citation>
    <scope>NUCLEOTIDE SEQUENCE</scope>
    <source>
        <tissue evidence="1">Young leaves</tissue>
    </source>
</reference>
<gene>
    <name evidence="1" type="ORF">NE237_023458</name>
</gene>
<proteinExistence type="predicted"/>
<accession>A0A9Q0HH55</accession>
<dbReference type="Proteomes" id="UP001141806">
    <property type="component" value="Unassembled WGS sequence"/>
</dbReference>
<evidence type="ECO:0000313" key="1">
    <source>
        <dbReference type="EMBL" id="KAJ4963519.1"/>
    </source>
</evidence>
<organism evidence="1 2">
    <name type="scientific">Protea cynaroides</name>
    <dbReference type="NCBI Taxonomy" id="273540"/>
    <lineage>
        <taxon>Eukaryota</taxon>
        <taxon>Viridiplantae</taxon>
        <taxon>Streptophyta</taxon>
        <taxon>Embryophyta</taxon>
        <taxon>Tracheophyta</taxon>
        <taxon>Spermatophyta</taxon>
        <taxon>Magnoliopsida</taxon>
        <taxon>Proteales</taxon>
        <taxon>Proteaceae</taxon>
        <taxon>Protea</taxon>
    </lineage>
</organism>
<comment type="caution">
    <text evidence="1">The sequence shown here is derived from an EMBL/GenBank/DDBJ whole genome shotgun (WGS) entry which is preliminary data.</text>
</comment>
<dbReference type="EMBL" id="JAMYWD010000008">
    <property type="protein sequence ID" value="KAJ4963519.1"/>
    <property type="molecule type" value="Genomic_DNA"/>
</dbReference>
<protein>
    <submittedName>
        <fullName evidence="1">Uncharacterized protein</fullName>
    </submittedName>
</protein>
<evidence type="ECO:0000313" key="2">
    <source>
        <dbReference type="Proteomes" id="UP001141806"/>
    </source>
</evidence>